<evidence type="ECO:0000256" key="1">
    <source>
        <dbReference type="ARBA" id="ARBA00005854"/>
    </source>
</evidence>
<dbReference type="InterPro" id="IPR036291">
    <property type="entry name" value="NAD(P)-bd_dom_sf"/>
</dbReference>
<comment type="similarity">
    <text evidence="1 4">Belongs to the D-isomer specific 2-hydroxyacid dehydrogenase family.</text>
</comment>
<dbReference type="PROSITE" id="PS00671">
    <property type="entry name" value="D_2_HYDROXYACID_DH_3"/>
    <property type="match status" value="1"/>
</dbReference>
<dbReference type="InterPro" id="IPR050418">
    <property type="entry name" value="D-iso_2-hydroxyacid_DH_PdxB"/>
</dbReference>
<dbReference type="InterPro" id="IPR006139">
    <property type="entry name" value="D-isomer_2_OHA_DH_cat_dom"/>
</dbReference>
<evidence type="ECO:0000313" key="7">
    <source>
        <dbReference type="EMBL" id="AMJ76170.1"/>
    </source>
</evidence>
<evidence type="ECO:0000256" key="3">
    <source>
        <dbReference type="ARBA" id="ARBA00023027"/>
    </source>
</evidence>
<dbReference type="Pfam" id="PF00389">
    <property type="entry name" value="2-Hacid_dh"/>
    <property type="match status" value="1"/>
</dbReference>
<gene>
    <name evidence="7" type="ORF">AVL57_20685</name>
</gene>
<accession>A0ABM5YNI9</accession>
<name>A0ABM5YNI9_9ALTE</name>
<dbReference type="SUPFAM" id="SSF52283">
    <property type="entry name" value="Formate/glycerate dehydrogenase catalytic domain-like"/>
    <property type="match status" value="1"/>
</dbReference>
<evidence type="ECO:0000259" key="6">
    <source>
        <dbReference type="Pfam" id="PF02826"/>
    </source>
</evidence>
<keyword evidence="2 4" id="KW-0560">Oxidoreductase</keyword>
<reference evidence="7 8" key="1">
    <citation type="submission" date="2015-12" db="EMBL/GenBank/DDBJ databases">
        <title>Intraspecies pangenome expansion in the marine bacterium Alteromonas.</title>
        <authorList>
            <person name="Lopez-Perez M."/>
            <person name="Rodriguez-Valera F."/>
        </authorList>
    </citation>
    <scope>NUCLEOTIDE SEQUENCE [LARGE SCALE GENOMIC DNA]</scope>
    <source>
        <strain evidence="7 8">LMG 21861</strain>
    </source>
</reference>
<feature type="domain" description="D-isomer specific 2-hydroxyacid dehydrogenase catalytic" evidence="5">
    <location>
        <begin position="47"/>
        <end position="347"/>
    </location>
</feature>
<keyword evidence="3" id="KW-0520">NAD</keyword>
<dbReference type="Pfam" id="PF02826">
    <property type="entry name" value="2-Hacid_dh_C"/>
    <property type="match status" value="1"/>
</dbReference>
<sequence length="348" mass="37874">MPVVNSQSTQAGEKSIQKHPQKKLKGVFLDAETFSADLLNSDTIDTSLLSSLNVELTCYDNTLPEEVVGRIANADIVLTNKVVLNSEALEHAKALKYVGVMATGTNNVDKGYCQSHNIYVQNVEGYGTDSVAQHTLMLLLNLATAFPQYHNDVEQGKWATSPHFCLTEHPIVELAGKHAVIVGYGELGKRVEALFIAMGMKVSIAARPGGLSSEERVDNKRDPRPSLESLLPSADVVSLHCPLTDDNYHLFNEARLSLMKRTSFLINTARGGLVDEDALVAALKSGQIGGAAVDVISQEPPPTDHPLLTGSVPNLIVTPHTAWMANESRQRLFNKAINHLMQFIDDQT</sequence>
<dbReference type="PANTHER" id="PTHR43761:SF1">
    <property type="entry name" value="D-ISOMER SPECIFIC 2-HYDROXYACID DEHYDROGENASE CATALYTIC DOMAIN-CONTAINING PROTEIN-RELATED"/>
    <property type="match status" value="1"/>
</dbReference>
<protein>
    <submittedName>
        <fullName evidence="7">Glycerate dehydrogenase</fullName>
    </submittedName>
</protein>
<keyword evidence="8" id="KW-1185">Reference proteome</keyword>
<dbReference type="InterPro" id="IPR006140">
    <property type="entry name" value="D-isomer_DH_NAD-bd"/>
</dbReference>
<dbReference type="PROSITE" id="PS00670">
    <property type="entry name" value="D_2_HYDROXYACID_DH_2"/>
    <property type="match status" value="1"/>
</dbReference>
<dbReference type="EMBL" id="CP013926">
    <property type="protein sequence ID" value="AMJ76170.1"/>
    <property type="molecule type" value="Genomic_DNA"/>
</dbReference>
<organism evidence="7 8">
    <name type="scientific">Alteromonas stellipolaris</name>
    <dbReference type="NCBI Taxonomy" id="233316"/>
    <lineage>
        <taxon>Bacteria</taxon>
        <taxon>Pseudomonadati</taxon>
        <taxon>Pseudomonadota</taxon>
        <taxon>Gammaproteobacteria</taxon>
        <taxon>Alteromonadales</taxon>
        <taxon>Alteromonadaceae</taxon>
        <taxon>Alteromonas/Salinimonas group</taxon>
        <taxon>Alteromonas</taxon>
    </lineage>
</organism>
<evidence type="ECO:0000256" key="4">
    <source>
        <dbReference type="RuleBase" id="RU003719"/>
    </source>
</evidence>
<dbReference type="CDD" id="cd12162">
    <property type="entry name" value="2-Hacid_dh_4"/>
    <property type="match status" value="1"/>
</dbReference>
<evidence type="ECO:0000313" key="8">
    <source>
        <dbReference type="Proteomes" id="UP000056750"/>
    </source>
</evidence>
<dbReference type="SUPFAM" id="SSF51735">
    <property type="entry name" value="NAD(P)-binding Rossmann-fold domains"/>
    <property type="match status" value="1"/>
</dbReference>
<evidence type="ECO:0000256" key="2">
    <source>
        <dbReference type="ARBA" id="ARBA00023002"/>
    </source>
</evidence>
<dbReference type="Proteomes" id="UP000056750">
    <property type="component" value="Chromosome"/>
</dbReference>
<dbReference type="PANTHER" id="PTHR43761">
    <property type="entry name" value="D-ISOMER SPECIFIC 2-HYDROXYACID DEHYDROGENASE FAMILY PROTEIN (AFU_ORTHOLOGUE AFUA_1G13630)"/>
    <property type="match status" value="1"/>
</dbReference>
<evidence type="ECO:0000259" key="5">
    <source>
        <dbReference type="Pfam" id="PF00389"/>
    </source>
</evidence>
<dbReference type="InterPro" id="IPR029753">
    <property type="entry name" value="D-isomer_DH_CS"/>
</dbReference>
<dbReference type="Gene3D" id="3.40.50.720">
    <property type="entry name" value="NAD(P)-binding Rossmann-like Domain"/>
    <property type="match status" value="2"/>
</dbReference>
<proteinExistence type="inferred from homology"/>
<feature type="domain" description="D-isomer specific 2-hydroxyacid dehydrogenase NAD-binding" evidence="6">
    <location>
        <begin position="136"/>
        <end position="322"/>
    </location>
</feature>